<dbReference type="AlphaFoldDB" id="A0A840BXF0"/>
<organism evidence="1 2">
    <name type="scientific">Niveibacterium umoris</name>
    <dbReference type="NCBI Taxonomy" id="1193620"/>
    <lineage>
        <taxon>Bacteria</taxon>
        <taxon>Pseudomonadati</taxon>
        <taxon>Pseudomonadota</taxon>
        <taxon>Betaproteobacteria</taxon>
        <taxon>Rhodocyclales</taxon>
        <taxon>Rhodocyclaceae</taxon>
        <taxon>Niveibacterium</taxon>
    </lineage>
</organism>
<reference evidence="1 2" key="1">
    <citation type="submission" date="2020-08" db="EMBL/GenBank/DDBJ databases">
        <title>Genomic Encyclopedia of Type Strains, Phase IV (KMG-IV): sequencing the most valuable type-strain genomes for metagenomic binning, comparative biology and taxonomic classification.</title>
        <authorList>
            <person name="Goeker M."/>
        </authorList>
    </citation>
    <scope>NUCLEOTIDE SEQUENCE [LARGE SCALE GENOMIC DNA]</scope>
    <source>
        <strain evidence="1 2">DSM 106739</strain>
    </source>
</reference>
<sequence>MNTNDSKLCKRCGKPVEVNAGSYDVFEQMHWLCFHLDFEHDGDPDQPCGDPSCPWWHIEVFKRKLQEIGIDPGQVIADAVKERWRL</sequence>
<protein>
    <submittedName>
        <fullName evidence="1">Uncharacterized protein</fullName>
    </submittedName>
</protein>
<keyword evidence="2" id="KW-1185">Reference proteome</keyword>
<proteinExistence type="predicted"/>
<dbReference type="EMBL" id="JACIET010000012">
    <property type="protein sequence ID" value="MBB4014977.1"/>
    <property type="molecule type" value="Genomic_DNA"/>
</dbReference>
<name>A0A840BXF0_9RHOO</name>
<accession>A0A840BXF0</accession>
<gene>
    <name evidence="1" type="ORF">GGR36_004345</name>
</gene>
<evidence type="ECO:0000313" key="1">
    <source>
        <dbReference type="EMBL" id="MBB4014977.1"/>
    </source>
</evidence>
<dbReference type="RefSeq" id="WP_183638618.1">
    <property type="nucleotide sequence ID" value="NZ_BAABLE010000007.1"/>
</dbReference>
<comment type="caution">
    <text evidence="1">The sequence shown here is derived from an EMBL/GenBank/DDBJ whole genome shotgun (WGS) entry which is preliminary data.</text>
</comment>
<dbReference type="Proteomes" id="UP000561045">
    <property type="component" value="Unassembled WGS sequence"/>
</dbReference>
<evidence type="ECO:0000313" key="2">
    <source>
        <dbReference type="Proteomes" id="UP000561045"/>
    </source>
</evidence>